<comment type="caution">
    <text evidence="2">The sequence shown here is derived from an EMBL/GenBank/DDBJ whole genome shotgun (WGS) entry which is preliminary data.</text>
</comment>
<feature type="transmembrane region" description="Helical" evidence="1">
    <location>
        <begin position="6"/>
        <end position="24"/>
    </location>
</feature>
<proteinExistence type="predicted"/>
<gene>
    <name evidence="2" type="ORF">VISI1226_00215</name>
</gene>
<evidence type="ECO:0000313" key="3">
    <source>
        <dbReference type="Proteomes" id="UP000006228"/>
    </source>
</evidence>
<dbReference type="EMBL" id="AEVT01000058">
    <property type="protein sequence ID" value="EGA70442.1"/>
    <property type="molecule type" value="Genomic_DNA"/>
</dbReference>
<evidence type="ECO:0000313" key="2">
    <source>
        <dbReference type="EMBL" id="EGA70442.1"/>
    </source>
</evidence>
<evidence type="ECO:0000256" key="1">
    <source>
        <dbReference type="SAM" id="Phobius"/>
    </source>
</evidence>
<sequence length="64" mass="7159">MIHVPYVTCAFIISTLIVISNLIAREGCLRRDNDKVNGVLKLCLQCVDKNNIGHLEGFGHKVHE</sequence>
<protein>
    <submittedName>
        <fullName evidence="2">Uncharacterized protein</fullName>
    </submittedName>
</protein>
<keyword evidence="1" id="KW-0472">Membrane</keyword>
<reference evidence="2 3" key="1">
    <citation type="journal article" date="2012" name="Int. J. Syst. Evol. Microbiol.">
        <title>Vibrio caribbeanicus sp. nov., isolated from the marine sponge Scleritoderma cyanea.</title>
        <authorList>
            <person name="Hoffmann M."/>
            <person name="Monday S.R."/>
            <person name="Allard M.W."/>
            <person name="Strain E.A."/>
            <person name="Whittaker P."/>
            <person name="Naum M."/>
            <person name="McCarthy P.J."/>
            <person name="Lopez J.V."/>
            <person name="Fischer M."/>
            <person name="Brown E.W."/>
        </authorList>
    </citation>
    <scope>NUCLEOTIDE SEQUENCE [LARGE SCALE GENOMIC DNA]</scope>
    <source>
        <strain evidence="3">DSMZ 21326</strain>
    </source>
</reference>
<organism evidence="2 3">
    <name type="scientific">Vibrio sinaloensis DSM 21326</name>
    <dbReference type="NCBI Taxonomy" id="945550"/>
    <lineage>
        <taxon>Bacteria</taxon>
        <taxon>Pseudomonadati</taxon>
        <taxon>Pseudomonadota</taxon>
        <taxon>Gammaproteobacteria</taxon>
        <taxon>Vibrionales</taxon>
        <taxon>Vibrionaceae</taxon>
        <taxon>Vibrio</taxon>
        <taxon>Vibrio oreintalis group</taxon>
    </lineage>
</organism>
<name>E8M5Z2_PHOS4</name>
<dbReference type="AlphaFoldDB" id="E8M5Z2"/>
<keyword evidence="1" id="KW-0812">Transmembrane</keyword>
<accession>E8M5Z2</accession>
<dbReference type="Proteomes" id="UP000006228">
    <property type="component" value="Unassembled WGS sequence"/>
</dbReference>
<keyword evidence="1" id="KW-1133">Transmembrane helix</keyword>